<dbReference type="GeneID" id="89928631"/>
<protein>
    <submittedName>
        <fullName evidence="2">Uncharacterized protein</fullName>
    </submittedName>
</protein>
<organism evidence="2 3">
    <name type="scientific">Saxophila tyrrhenica</name>
    <dbReference type="NCBI Taxonomy" id="1690608"/>
    <lineage>
        <taxon>Eukaryota</taxon>
        <taxon>Fungi</taxon>
        <taxon>Dikarya</taxon>
        <taxon>Ascomycota</taxon>
        <taxon>Pezizomycotina</taxon>
        <taxon>Dothideomycetes</taxon>
        <taxon>Dothideomycetidae</taxon>
        <taxon>Mycosphaerellales</taxon>
        <taxon>Extremaceae</taxon>
        <taxon>Saxophila</taxon>
    </lineage>
</organism>
<keyword evidence="3" id="KW-1185">Reference proteome</keyword>
<sequence>MSEVATLGDVLKTLGCHPSLAQFPFDFITEFPSYEAYAHAYISEFIANTNHARTWFTARKNAPILVICEEAFDHDDWCSYPAVARFTGETLESLNRAEGTIILQFCCNCGSLHENGAWILSEIICQALTNDLCDFSVIHIPRRADSDKPFEYMQLEEMLEQVLSALLKQAPVVIAVDSVHRYEAPKEANVHVFTALSKLIELAQTNQERHPLKVVITSVNDLGFLQKPEGIAKIVRVPEEERQKAWEIGEQHANEKQYASEDEEEGE</sequence>
<feature type="region of interest" description="Disordered" evidence="1">
    <location>
        <begin position="245"/>
        <end position="267"/>
    </location>
</feature>
<proteinExistence type="predicted"/>
<gene>
    <name evidence="2" type="ORF">LTR77_007295</name>
</gene>
<comment type="caution">
    <text evidence="2">The sequence shown here is derived from an EMBL/GenBank/DDBJ whole genome shotgun (WGS) entry which is preliminary data.</text>
</comment>
<dbReference type="Proteomes" id="UP001337655">
    <property type="component" value="Unassembled WGS sequence"/>
</dbReference>
<reference evidence="2 3" key="1">
    <citation type="submission" date="2023-08" db="EMBL/GenBank/DDBJ databases">
        <title>Black Yeasts Isolated from many extreme environments.</title>
        <authorList>
            <person name="Coleine C."/>
            <person name="Stajich J.E."/>
            <person name="Selbmann L."/>
        </authorList>
    </citation>
    <scope>NUCLEOTIDE SEQUENCE [LARGE SCALE GENOMIC DNA]</scope>
    <source>
        <strain evidence="2 3">CCFEE 5935</strain>
    </source>
</reference>
<evidence type="ECO:0000313" key="2">
    <source>
        <dbReference type="EMBL" id="KAK5167596.1"/>
    </source>
</evidence>
<accession>A0AAV9P4D4</accession>
<name>A0AAV9P4D4_9PEZI</name>
<evidence type="ECO:0000313" key="3">
    <source>
        <dbReference type="Proteomes" id="UP001337655"/>
    </source>
</evidence>
<dbReference type="EMBL" id="JAVRRT010000011">
    <property type="protein sequence ID" value="KAK5167596.1"/>
    <property type="molecule type" value="Genomic_DNA"/>
</dbReference>
<feature type="compositionally biased region" description="Basic and acidic residues" evidence="1">
    <location>
        <begin position="245"/>
        <end position="259"/>
    </location>
</feature>
<dbReference type="RefSeq" id="XP_064657302.1">
    <property type="nucleotide sequence ID" value="XM_064804532.1"/>
</dbReference>
<evidence type="ECO:0000256" key="1">
    <source>
        <dbReference type="SAM" id="MobiDB-lite"/>
    </source>
</evidence>
<dbReference type="AlphaFoldDB" id="A0AAV9P4D4"/>